<dbReference type="InterPro" id="IPR050250">
    <property type="entry name" value="Macrolide_Exporter_MacB"/>
</dbReference>
<evidence type="ECO:0000256" key="5">
    <source>
        <dbReference type="ARBA" id="ARBA00023136"/>
    </source>
</evidence>
<feature type="transmembrane region" description="Helical" evidence="7">
    <location>
        <begin position="20"/>
        <end position="44"/>
    </location>
</feature>
<accession>A0A7W3WLC9</accession>
<evidence type="ECO:0000313" key="10">
    <source>
        <dbReference type="EMBL" id="MBB1254508.1"/>
    </source>
</evidence>
<feature type="transmembrane region" description="Helical" evidence="7">
    <location>
        <begin position="351"/>
        <end position="372"/>
    </location>
</feature>
<evidence type="ECO:0000259" key="8">
    <source>
        <dbReference type="Pfam" id="PF02687"/>
    </source>
</evidence>
<feature type="domain" description="MacB-like periplasmic core" evidence="9">
    <location>
        <begin position="466"/>
        <end position="620"/>
    </location>
</feature>
<feature type="domain" description="MacB-like periplasmic core" evidence="9">
    <location>
        <begin position="23"/>
        <end position="219"/>
    </location>
</feature>
<dbReference type="GO" id="GO:0022857">
    <property type="term" value="F:transmembrane transporter activity"/>
    <property type="evidence" value="ECO:0007669"/>
    <property type="project" value="TreeGrafter"/>
</dbReference>
<keyword evidence="5 7" id="KW-0472">Membrane</keyword>
<sequence length="776" mass="80050">MRATLRWAHADLRTHRGEALFLVLATTGVVIALLLASALFGYAANPWQRVFTQTNGAHVWIHARGDADPADLERLRDLDGVTAATGPHRTAHVTARTDAARADVELRAADADPGPTARPQVVRGRWLDTGTPDGVVLQAGLARALWAEPGDTVTVPGGAEGPRELTVLGIADTAERDHRAGDRPGVGWVLPGALDRVTAPADRLGQVVGLRLADPDDTGYAVQRAVTLLGADGVTEVSDWKQARAEAQSDDRLLGLLLVTFGLGALLAAALAVAGAISTRVRGHLRDISVLKAVGFTPGQVVRIFLVQHVAFALLGAALAVALLGTLGGRFPGRIGEAVSIWRDLPHHTAATLAVPAAAVLFIGLATSLAAWRAGRVPPVPVARGAVPPAAGMSRAARAALGRRVPPALVLGWRAAFARRGRSLTAVARLALPLLLITVALSAWTTLDRVPSSAGDAGPAATLSARATEGLDERQAARLLADNPDVTAVYPGIEVAALAPGQTGTINLRGLGTDARPYPFTVVEGRAPSPSATDDEAVAGQGLLDLLDLEVGDWVRLTVEGHPQILHIVGRTIETEQGGRVVTTSLDTLAERDPGLRPAFHQVQLRPGADPKAVGAALSRASDGRLEIHEVGGLNEGRAVMRGVLAGLAAVLALIGLTELLTTISAGVRDRERDLLALKAIGLTPRQISGVIVTATGLTALAAALTGTLLGTLVGRWLINEHGRASGIGAGIAQSPSTAVLLLLIAGATAGAVAASLLPAARAARRRPADTLAAVV</sequence>
<feature type="domain" description="ABC3 transporter permease C-terminal" evidence="8">
    <location>
        <begin position="260"/>
        <end position="378"/>
    </location>
</feature>
<proteinExistence type="inferred from homology"/>
<feature type="transmembrane region" description="Helical" evidence="7">
    <location>
        <begin position="739"/>
        <end position="758"/>
    </location>
</feature>
<name>A0A7W3WLC9_9ACTN</name>
<dbReference type="AlphaFoldDB" id="A0A7W3WLC9"/>
<comment type="similarity">
    <text evidence="6">Belongs to the ABC-4 integral membrane protein family.</text>
</comment>
<evidence type="ECO:0000256" key="7">
    <source>
        <dbReference type="SAM" id="Phobius"/>
    </source>
</evidence>
<comment type="subcellular location">
    <subcellularLocation>
        <location evidence="1">Cell membrane</location>
        <topology evidence="1">Multi-pass membrane protein</topology>
    </subcellularLocation>
</comment>
<feature type="transmembrane region" description="Helical" evidence="7">
    <location>
        <begin position="424"/>
        <end position="444"/>
    </location>
</feature>
<feature type="domain" description="ABC3 transporter permease C-terminal" evidence="8">
    <location>
        <begin position="648"/>
        <end position="766"/>
    </location>
</feature>
<feature type="transmembrane region" description="Helical" evidence="7">
    <location>
        <begin position="253"/>
        <end position="277"/>
    </location>
</feature>
<dbReference type="Pfam" id="PF02687">
    <property type="entry name" value="FtsX"/>
    <property type="match status" value="2"/>
</dbReference>
<feature type="transmembrane region" description="Helical" evidence="7">
    <location>
        <begin position="644"/>
        <end position="668"/>
    </location>
</feature>
<reference evidence="11" key="1">
    <citation type="submission" date="2020-05" db="EMBL/GenBank/DDBJ databases">
        <title>Classification of alakaliphilic streptomycetes isolated from an alkaline soil next to Lonar Crater, India and a proposal for the recognition of Streptomyces alkaliterrae sp. nov.</title>
        <authorList>
            <person name="Golinska P."/>
        </authorList>
    </citation>
    <scope>NUCLEOTIDE SEQUENCE [LARGE SCALE GENOMIC DNA]</scope>
    <source>
        <strain evidence="11">OF3</strain>
    </source>
</reference>
<dbReference type="Proteomes" id="UP000525686">
    <property type="component" value="Unassembled WGS sequence"/>
</dbReference>
<keyword evidence="4 7" id="KW-1133">Transmembrane helix</keyword>
<dbReference type="GO" id="GO:0005886">
    <property type="term" value="C:plasma membrane"/>
    <property type="evidence" value="ECO:0007669"/>
    <property type="project" value="UniProtKB-SubCell"/>
</dbReference>
<dbReference type="PANTHER" id="PTHR30572:SF4">
    <property type="entry name" value="ABC TRANSPORTER PERMEASE YTRF"/>
    <property type="match status" value="1"/>
</dbReference>
<dbReference type="EMBL" id="JABJWZ010000116">
    <property type="protein sequence ID" value="MBB1254508.1"/>
    <property type="molecule type" value="Genomic_DNA"/>
</dbReference>
<dbReference type="InterPro" id="IPR025857">
    <property type="entry name" value="MacB_PCD"/>
</dbReference>
<evidence type="ECO:0000256" key="2">
    <source>
        <dbReference type="ARBA" id="ARBA00022475"/>
    </source>
</evidence>
<keyword evidence="2" id="KW-1003">Cell membrane</keyword>
<evidence type="ECO:0000256" key="3">
    <source>
        <dbReference type="ARBA" id="ARBA00022692"/>
    </source>
</evidence>
<feature type="transmembrane region" description="Helical" evidence="7">
    <location>
        <begin position="688"/>
        <end position="719"/>
    </location>
</feature>
<organism evidence="10 11">
    <name type="scientific">Streptomyces alkaliterrae</name>
    <dbReference type="NCBI Taxonomy" id="2213162"/>
    <lineage>
        <taxon>Bacteria</taxon>
        <taxon>Bacillati</taxon>
        <taxon>Actinomycetota</taxon>
        <taxon>Actinomycetes</taxon>
        <taxon>Kitasatosporales</taxon>
        <taxon>Streptomycetaceae</taxon>
        <taxon>Streptomyces</taxon>
    </lineage>
</organism>
<dbReference type="InterPro" id="IPR003838">
    <property type="entry name" value="ABC3_permease_C"/>
</dbReference>
<dbReference type="PANTHER" id="PTHR30572">
    <property type="entry name" value="MEMBRANE COMPONENT OF TRANSPORTER-RELATED"/>
    <property type="match status" value="1"/>
</dbReference>
<evidence type="ECO:0000256" key="1">
    <source>
        <dbReference type="ARBA" id="ARBA00004651"/>
    </source>
</evidence>
<evidence type="ECO:0000256" key="4">
    <source>
        <dbReference type="ARBA" id="ARBA00022989"/>
    </source>
</evidence>
<dbReference type="Pfam" id="PF12704">
    <property type="entry name" value="MacB_PCD"/>
    <property type="match status" value="2"/>
</dbReference>
<feature type="transmembrane region" description="Helical" evidence="7">
    <location>
        <begin position="310"/>
        <end position="331"/>
    </location>
</feature>
<evidence type="ECO:0000313" key="11">
    <source>
        <dbReference type="Proteomes" id="UP000525686"/>
    </source>
</evidence>
<evidence type="ECO:0000256" key="6">
    <source>
        <dbReference type="ARBA" id="ARBA00038076"/>
    </source>
</evidence>
<keyword evidence="3 7" id="KW-0812">Transmembrane</keyword>
<protein>
    <submittedName>
        <fullName evidence="10">FtsX-like permease family protein</fullName>
    </submittedName>
</protein>
<dbReference type="RefSeq" id="WP_181354542.1">
    <property type="nucleotide sequence ID" value="NZ_JABJWZ010000116.1"/>
</dbReference>
<comment type="caution">
    <text evidence="10">The sequence shown here is derived from an EMBL/GenBank/DDBJ whole genome shotgun (WGS) entry which is preliminary data.</text>
</comment>
<evidence type="ECO:0000259" key="9">
    <source>
        <dbReference type="Pfam" id="PF12704"/>
    </source>
</evidence>
<gene>
    <name evidence="10" type="ORF">H3146_14205</name>
</gene>